<name>A0A507D6L9_9FUNG</name>
<evidence type="ECO:0000313" key="2">
    <source>
        <dbReference type="EMBL" id="TPX47172.1"/>
    </source>
</evidence>
<protein>
    <submittedName>
        <fullName evidence="2">Uncharacterized protein</fullName>
    </submittedName>
</protein>
<feature type="compositionally biased region" description="Polar residues" evidence="1">
    <location>
        <begin position="185"/>
        <end position="215"/>
    </location>
</feature>
<organism evidence="2 3">
    <name type="scientific">Synchytrium endobioticum</name>
    <dbReference type="NCBI Taxonomy" id="286115"/>
    <lineage>
        <taxon>Eukaryota</taxon>
        <taxon>Fungi</taxon>
        <taxon>Fungi incertae sedis</taxon>
        <taxon>Chytridiomycota</taxon>
        <taxon>Chytridiomycota incertae sedis</taxon>
        <taxon>Chytridiomycetes</taxon>
        <taxon>Synchytriales</taxon>
        <taxon>Synchytriaceae</taxon>
        <taxon>Synchytrium</taxon>
    </lineage>
</organism>
<dbReference type="AlphaFoldDB" id="A0A507D6L9"/>
<comment type="caution">
    <text evidence="2">The sequence shown here is derived from an EMBL/GenBank/DDBJ whole genome shotgun (WGS) entry which is preliminary data.</text>
</comment>
<dbReference type="EMBL" id="QEAN01000121">
    <property type="protein sequence ID" value="TPX47172.1"/>
    <property type="molecule type" value="Genomic_DNA"/>
</dbReference>
<evidence type="ECO:0000313" key="3">
    <source>
        <dbReference type="Proteomes" id="UP000317494"/>
    </source>
</evidence>
<proteinExistence type="predicted"/>
<reference evidence="2 3" key="1">
    <citation type="journal article" date="2019" name="Sci. Rep.">
        <title>Comparative genomics of chytrid fungi reveal insights into the obligate biotrophic and pathogenic lifestyle of Synchytrium endobioticum.</title>
        <authorList>
            <person name="van de Vossenberg B.T.L.H."/>
            <person name="Warris S."/>
            <person name="Nguyen H.D.T."/>
            <person name="van Gent-Pelzer M.P.E."/>
            <person name="Joly D.L."/>
            <person name="van de Geest H.C."/>
            <person name="Bonants P.J.M."/>
            <person name="Smith D.S."/>
            <person name="Levesque C.A."/>
            <person name="van der Lee T.A.J."/>
        </authorList>
    </citation>
    <scope>NUCLEOTIDE SEQUENCE [LARGE SCALE GENOMIC DNA]</scope>
    <source>
        <strain evidence="2 3">MB42</strain>
    </source>
</reference>
<accession>A0A507D6L9</accession>
<gene>
    <name evidence="2" type="ORF">SeMB42_g03426</name>
</gene>
<sequence length="258" mass="28470">MQSHSRKQAHPGSKNCRQSVFKVVQPVIWPGLGEAVQIRWLLLVRVLTIHDAFCDDLFNVYFVLATVRSDDVALTDVNMINSAFTTDAVAIWRRTLRREANLPTQFSSRPNSRPLAWYNIFELNSISSLDKSKLDLGMSSSNDTTISFRGYAAANRPRSAELQGNPSYDPTSPEYDQMGARQANALTSSQPHVASDQSMASGNMQSRSTTDSATMGTHEGHDLHATPVVGRSVDETLSRPVGNQKLFDKERINEGGAV</sequence>
<evidence type="ECO:0000256" key="1">
    <source>
        <dbReference type="SAM" id="MobiDB-lite"/>
    </source>
</evidence>
<keyword evidence="3" id="KW-1185">Reference proteome</keyword>
<dbReference type="Proteomes" id="UP000317494">
    <property type="component" value="Unassembled WGS sequence"/>
</dbReference>
<feature type="region of interest" description="Disordered" evidence="1">
    <location>
        <begin position="185"/>
        <end position="242"/>
    </location>
</feature>
<dbReference type="VEuPathDB" id="FungiDB:SeMB42_g03426"/>
<feature type="region of interest" description="Disordered" evidence="1">
    <location>
        <begin position="157"/>
        <end position="176"/>
    </location>
</feature>